<dbReference type="GO" id="GO:0000722">
    <property type="term" value="P:telomere maintenance via recombination"/>
    <property type="evidence" value="ECO:0007669"/>
    <property type="project" value="TreeGrafter"/>
</dbReference>
<dbReference type="GO" id="GO:0071140">
    <property type="term" value="P:resolution of mitotic recombination intermediates"/>
    <property type="evidence" value="ECO:0007669"/>
    <property type="project" value="TreeGrafter"/>
</dbReference>
<dbReference type="GO" id="GO:0000400">
    <property type="term" value="F:four-way junction DNA binding"/>
    <property type="evidence" value="ECO:0007669"/>
    <property type="project" value="TreeGrafter"/>
</dbReference>
<dbReference type="Proteomes" id="UP000565441">
    <property type="component" value="Unassembled WGS sequence"/>
</dbReference>
<dbReference type="PANTHER" id="PTHR46487">
    <property type="entry name" value="DNA REPAIR PROTEIN XRCC3"/>
    <property type="match status" value="1"/>
</dbReference>
<evidence type="ECO:0000256" key="3">
    <source>
        <dbReference type="ARBA" id="ARBA00022763"/>
    </source>
</evidence>
<reference evidence="9 10" key="1">
    <citation type="journal article" date="2020" name="ISME J.">
        <title>Uncovering the hidden diversity of litter-decomposition mechanisms in mushroom-forming fungi.</title>
        <authorList>
            <person name="Floudas D."/>
            <person name="Bentzer J."/>
            <person name="Ahren D."/>
            <person name="Johansson T."/>
            <person name="Persson P."/>
            <person name="Tunlid A."/>
        </authorList>
    </citation>
    <scope>NUCLEOTIDE SEQUENCE [LARGE SCALE GENOMIC DNA]</scope>
    <source>
        <strain evidence="9 10">CBS 661.87</strain>
    </source>
</reference>
<evidence type="ECO:0000256" key="5">
    <source>
        <dbReference type="ARBA" id="ARBA00023204"/>
    </source>
</evidence>
<evidence type="ECO:0000256" key="1">
    <source>
        <dbReference type="ARBA" id="ARBA00004123"/>
    </source>
</evidence>
<dbReference type="GO" id="GO:0061982">
    <property type="term" value="P:meiosis I cell cycle process"/>
    <property type="evidence" value="ECO:0007669"/>
    <property type="project" value="UniProtKB-ARBA"/>
</dbReference>
<dbReference type="Gene3D" id="3.40.50.300">
    <property type="entry name" value="P-loop containing nucleotide triphosphate hydrolases"/>
    <property type="match status" value="1"/>
</dbReference>
<comment type="caution">
    <text evidence="9">The sequence shown here is derived from an EMBL/GenBank/DDBJ whole genome shotgun (WGS) entry which is preliminary data.</text>
</comment>
<dbReference type="GO" id="GO:0045003">
    <property type="term" value="P:double-strand break repair via synthesis-dependent strand annealing"/>
    <property type="evidence" value="ECO:0007669"/>
    <property type="project" value="TreeGrafter"/>
</dbReference>
<dbReference type="GO" id="GO:0090656">
    <property type="term" value="P:t-circle formation"/>
    <property type="evidence" value="ECO:0007669"/>
    <property type="project" value="TreeGrafter"/>
</dbReference>
<dbReference type="GO" id="GO:0005524">
    <property type="term" value="F:ATP binding"/>
    <property type="evidence" value="ECO:0007669"/>
    <property type="project" value="UniProtKB-KW"/>
</dbReference>
<keyword evidence="5" id="KW-0234">DNA repair</keyword>
<keyword evidence="10" id="KW-1185">Reference proteome</keyword>
<dbReference type="CDD" id="cd19491">
    <property type="entry name" value="XRCC3"/>
    <property type="match status" value="1"/>
</dbReference>
<sequence length="517" mass="56693">MSYQARAGLTTRRHRVFISSMTSNSSAINQLTAWQRSLLKKGNLDDASEIMLSSSQQIARKCKTSASEAQGIIDALYTHVAPLRIRRLEDVKHEGNSTCTTGDPTLDNALGGGIRPGMVWEVVGESAAGKTQFALQLSLFAQLPTEQRGLCGSTCYLTTSSQLPTKRMVQIYQTHPALSEPDCDLKDIHTVATPTIPHLIHVLSERLPPFIAEQSKKAGFKPVRLLVVDALAELFHTSDKTTTNTLVERSKNIAQISALLHALASKYQLAVLVLNEVVDAFDRVHSSNAGNRDILYSEQSRWFSRAHSVAGESKKEASLGLVWANQVNARILLSRTGRRRYLDDAEQPHTKRRKLDNVSSGPPLTGLVRKSTNDLTLIRRLSVIFSSAFRPVSLDYIVTEAGISVLPGDDPISTRSEESTPRITPSTTDKPPAVSNPTSAPCPQISPLDIDTAEYSRTAVQEASQTIGDAEPEEDEWDKYWASDDISADLYDKVNLDAVSKTIGLRPSSTTYQTPTL</sequence>
<gene>
    <name evidence="9" type="ORF">D9615_001792</name>
</gene>
<feature type="region of interest" description="Disordered" evidence="7">
    <location>
        <begin position="343"/>
        <end position="365"/>
    </location>
</feature>
<name>A0A8H5MA86_9AGAR</name>
<dbReference type="SUPFAM" id="SSF52540">
    <property type="entry name" value="P-loop containing nucleoside triphosphate hydrolases"/>
    <property type="match status" value="1"/>
</dbReference>
<dbReference type="OrthoDB" id="1861185at2759"/>
<dbReference type="EMBL" id="JAACJP010000002">
    <property type="protein sequence ID" value="KAF5387065.1"/>
    <property type="molecule type" value="Genomic_DNA"/>
</dbReference>
<dbReference type="GO" id="GO:0033065">
    <property type="term" value="C:Rad51C-XRCC3 complex"/>
    <property type="evidence" value="ECO:0007669"/>
    <property type="project" value="TreeGrafter"/>
</dbReference>
<dbReference type="InterPro" id="IPR047348">
    <property type="entry name" value="XRCC3-like_C"/>
</dbReference>
<accession>A0A8H5MA86</accession>
<dbReference type="GO" id="GO:0005657">
    <property type="term" value="C:replication fork"/>
    <property type="evidence" value="ECO:0007669"/>
    <property type="project" value="TreeGrafter"/>
</dbReference>
<protein>
    <recommendedName>
        <fullName evidence="8">RecA family profile 1 domain-containing protein</fullName>
    </recommendedName>
</protein>
<evidence type="ECO:0000259" key="8">
    <source>
        <dbReference type="PROSITE" id="PS50162"/>
    </source>
</evidence>
<comment type="subcellular location">
    <subcellularLocation>
        <location evidence="1">Nucleus</location>
    </subcellularLocation>
</comment>
<evidence type="ECO:0000256" key="7">
    <source>
        <dbReference type="SAM" id="MobiDB-lite"/>
    </source>
</evidence>
<evidence type="ECO:0000256" key="4">
    <source>
        <dbReference type="ARBA" id="ARBA00022840"/>
    </source>
</evidence>
<keyword evidence="2" id="KW-0547">Nucleotide-binding</keyword>
<evidence type="ECO:0000256" key="2">
    <source>
        <dbReference type="ARBA" id="ARBA00022741"/>
    </source>
</evidence>
<feature type="domain" description="RecA family profile 1" evidence="8">
    <location>
        <begin position="95"/>
        <end position="277"/>
    </location>
</feature>
<dbReference type="AlphaFoldDB" id="A0A8H5MA86"/>
<organism evidence="9 10">
    <name type="scientific">Tricholomella constricta</name>
    <dbReference type="NCBI Taxonomy" id="117010"/>
    <lineage>
        <taxon>Eukaryota</taxon>
        <taxon>Fungi</taxon>
        <taxon>Dikarya</taxon>
        <taxon>Basidiomycota</taxon>
        <taxon>Agaricomycotina</taxon>
        <taxon>Agaricomycetes</taxon>
        <taxon>Agaricomycetidae</taxon>
        <taxon>Agaricales</taxon>
        <taxon>Tricholomatineae</taxon>
        <taxon>Lyophyllaceae</taxon>
        <taxon>Tricholomella</taxon>
    </lineage>
</organism>
<dbReference type="InterPro" id="IPR020588">
    <property type="entry name" value="RecA_ATP-bd"/>
</dbReference>
<dbReference type="InterPro" id="IPR027417">
    <property type="entry name" value="P-loop_NTPase"/>
</dbReference>
<keyword evidence="4" id="KW-0067">ATP-binding</keyword>
<feature type="region of interest" description="Disordered" evidence="7">
    <location>
        <begin position="407"/>
        <end position="445"/>
    </location>
</feature>
<keyword evidence="3" id="KW-0227">DNA damage</keyword>
<evidence type="ECO:0000313" key="9">
    <source>
        <dbReference type="EMBL" id="KAF5387065.1"/>
    </source>
</evidence>
<dbReference type="Pfam" id="PF08423">
    <property type="entry name" value="Rad51"/>
    <property type="match status" value="1"/>
</dbReference>
<keyword evidence="6" id="KW-0539">Nucleus</keyword>
<proteinExistence type="predicted"/>
<dbReference type="InterPro" id="IPR013632">
    <property type="entry name" value="Rad51_C"/>
</dbReference>
<dbReference type="PANTHER" id="PTHR46487:SF1">
    <property type="entry name" value="DNA REPAIR PROTEIN XRCC3"/>
    <property type="match status" value="1"/>
</dbReference>
<evidence type="ECO:0000313" key="10">
    <source>
        <dbReference type="Proteomes" id="UP000565441"/>
    </source>
</evidence>
<feature type="compositionally biased region" description="Polar residues" evidence="7">
    <location>
        <begin position="421"/>
        <end position="441"/>
    </location>
</feature>
<dbReference type="PROSITE" id="PS50162">
    <property type="entry name" value="RECA_2"/>
    <property type="match status" value="1"/>
</dbReference>
<evidence type="ECO:0000256" key="6">
    <source>
        <dbReference type="ARBA" id="ARBA00023242"/>
    </source>
</evidence>
<dbReference type="GO" id="GO:0140664">
    <property type="term" value="F:ATP-dependent DNA damage sensor activity"/>
    <property type="evidence" value="ECO:0007669"/>
    <property type="project" value="InterPro"/>
</dbReference>